<evidence type="ECO:0000313" key="6">
    <source>
        <dbReference type="Proteomes" id="UP000219621"/>
    </source>
</evidence>
<proteinExistence type="predicted"/>
<evidence type="ECO:0000313" key="5">
    <source>
        <dbReference type="EMBL" id="SOE00830.1"/>
    </source>
</evidence>
<dbReference type="PROSITE" id="PS51118">
    <property type="entry name" value="HTH_HXLR"/>
    <property type="match status" value="1"/>
</dbReference>
<dbReference type="RefSeq" id="WP_097281388.1">
    <property type="nucleotide sequence ID" value="NZ_OCNJ01000014.1"/>
</dbReference>
<protein>
    <submittedName>
        <fullName evidence="5">Transcriptional regulator, HxlR family</fullName>
    </submittedName>
</protein>
<dbReference type="SUPFAM" id="SSF46785">
    <property type="entry name" value="Winged helix' DNA-binding domain"/>
    <property type="match status" value="1"/>
</dbReference>
<keyword evidence="6" id="KW-1185">Reference proteome</keyword>
<name>A0A286GZ75_9PROT</name>
<dbReference type="InterPro" id="IPR036390">
    <property type="entry name" value="WH_DNA-bd_sf"/>
</dbReference>
<organism evidence="5 6">
    <name type="scientific">Caenispirillum bisanense</name>
    <dbReference type="NCBI Taxonomy" id="414052"/>
    <lineage>
        <taxon>Bacteria</taxon>
        <taxon>Pseudomonadati</taxon>
        <taxon>Pseudomonadota</taxon>
        <taxon>Alphaproteobacteria</taxon>
        <taxon>Rhodospirillales</taxon>
        <taxon>Novispirillaceae</taxon>
        <taxon>Caenispirillum</taxon>
    </lineage>
</organism>
<dbReference type="Gene3D" id="1.10.10.10">
    <property type="entry name" value="Winged helix-like DNA-binding domain superfamily/Winged helix DNA-binding domain"/>
    <property type="match status" value="1"/>
</dbReference>
<evidence type="ECO:0000259" key="4">
    <source>
        <dbReference type="PROSITE" id="PS51118"/>
    </source>
</evidence>
<evidence type="ECO:0000256" key="3">
    <source>
        <dbReference type="ARBA" id="ARBA00023163"/>
    </source>
</evidence>
<dbReference type="AlphaFoldDB" id="A0A286GZ75"/>
<keyword evidence="1" id="KW-0805">Transcription regulation</keyword>
<keyword evidence="2" id="KW-0238">DNA-binding</keyword>
<feature type="domain" description="HTH hxlR-type" evidence="4">
    <location>
        <begin position="7"/>
        <end position="105"/>
    </location>
</feature>
<dbReference type="OrthoDB" id="9800350at2"/>
<dbReference type="Proteomes" id="UP000219621">
    <property type="component" value="Unassembled WGS sequence"/>
</dbReference>
<evidence type="ECO:0000256" key="2">
    <source>
        <dbReference type="ARBA" id="ARBA00023125"/>
    </source>
</evidence>
<dbReference type="GO" id="GO:0003677">
    <property type="term" value="F:DNA binding"/>
    <property type="evidence" value="ECO:0007669"/>
    <property type="project" value="UniProtKB-KW"/>
</dbReference>
<dbReference type="Pfam" id="PF01638">
    <property type="entry name" value="HxlR"/>
    <property type="match status" value="1"/>
</dbReference>
<dbReference type="PANTHER" id="PTHR33204">
    <property type="entry name" value="TRANSCRIPTIONAL REGULATOR, MARR FAMILY"/>
    <property type="match status" value="1"/>
</dbReference>
<gene>
    <name evidence="5" type="ORF">SAMN05421508_11458</name>
</gene>
<keyword evidence="3" id="KW-0804">Transcription</keyword>
<evidence type="ECO:0000256" key="1">
    <source>
        <dbReference type="ARBA" id="ARBA00023015"/>
    </source>
</evidence>
<reference evidence="5 6" key="1">
    <citation type="submission" date="2017-09" db="EMBL/GenBank/DDBJ databases">
        <authorList>
            <person name="Ehlers B."/>
            <person name="Leendertz F.H."/>
        </authorList>
    </citation>
    <scope>NUCLEOTIDE SEQUENCE [LARGE SCALE GENOMIC DNA]</scope>
    <source>
        <strain evidence="5 6">USBA 140</strain>
    </source>
</reference>
<accession>A0A286GZ75</accession>
<dbReference type="InterPro" id="IPR036388">
    <property type="entry name" value="WH-like_DNA-bd_sf"/>
</dbReference>
<dbReference type="EMBL" id="OCNJ01000014">
    <property type="protein sequence ID" value="SOE00830.1"/>
    <property type="molecule type" value="Genomic_DNA"/>
</dbReference>
<dbReference type="InterPro" id="IPR002577">
    <property type="entry name" value="HTH_HxlR"/>
</dbReference>
<sequence length="123" mass="13761">MKEPPWCGVAATVQVIGGKWKPTILFHLKDGPRRFNELRRLMPQITQRMLTLQLRALEDDGIVLRTVHETVPPWVEYAVTERGMTLGHILDAMEDWGNRYGHTLAARSVDEDGDGSDATPPGG</sequence>
<dbReference type="PANTHER" id="PTHR33204:SF29">
    <property type="entry name" value="TRANSCRIPTIONAL REGULATOR"/>
    <property type="match status" value="1"/>
</dbReference>